<feature type="transmembrane region" description="Helical" evidence="2">
    <location>
        <begin position="201"/>
        <end position="217"/>
    </location>
</feature>
<dbReference type="Proteomes" id="UP001595914">
    <property type="component" value="Unassembled WGS sequence"/>
</dbReference>
<evidence type="ECO:0000313" key="3">
    <source>
        <dbReference type="EMBL" id="MFC4606078.1"/>
    </source>
</evidence>
<sequence length="564" mass="58239">MSRTPAPDLGTAPVSEPPLVAPGASAPTGRTVWVLLAAAGLLGVLVPLTLAVVTGGLSIPHNDAWSYSRIAQTFGSDGRIELLGWNRSALFGQFVVLGPLARSLVVQHLFVAALGVVALAAVYDLVVTAAGRTRAAFAVLTVAVWPGFGLLTTSFMLDVPAMAAIMVCLAVGRRALRNRSAVLLALSIGAGLWGFTIREQALAAPAAVLLVAAAAAWRSRSRRAWAVTVCAGAALGAAIVGFELWRQSYGAGDPPVVAVPESLTKVGATVLVQGYFVLALAAAPAVLLVARPWRWGRGALLAAAAAAAVAAGAVLHFGRQGFFVGNYLDPAGPYWAAGNGRPPAIFPSPVWTLVVALACVSGVLLAGVLVRQFRRVDPVLGTFVALMVLGNLASALSGQNLFDRYWLLVLPPLLAMVLAERPERPATGSPRPTAARIAGKVPAGAALAGLAAFSTAVTAAGFAYDAARWDAAEAIVATGVPATDVNAGLEWNGYHSAVGMSPPGSWKFPGNRSCHLVTVGQQPDRAAESVWTYRPFLIAGTARLWVYGDGCPPPPEADESVTTR</sequence>
<protein>
    <recommendedName>
        <fullName evidence="5">Glycosyltransferase RgtA/B/C/D-like domain-containing protein</fullName>
    </recommendedName>
</protein>
<keyword evidence="4" id="KW-1185">Reference proteome</keyword>
<feature type="transmembrane region" description="Helical" evidence="2">
    <location>
        <begin position="379"/>
        <end position="398"/>
    </location>
</feature>
<feature type="transmembrane region" description="Helical" evidence="2">
    <location>
        <begin position="32"/>
        <end position="59"/>
    </location>
</feature>
<evidence type="ECO:0000256" key="2">
    <source>
        <dbReference type="SAM" id="Phobius"/>
    </source>
</evidence>
<reference evidence="4" key="1">
    <citation type="journal article" date="2019" name="Int. J. Syst. Evol. Microbiol.">
        <title>The Global Catalogue of Microorganisms (GCM) 10K type strain sequencing project: providing services to taxonomists for standard genome sequencing and annotation.</title>
        <authorList>
            <consortium name="The Broad Institute Genomics Platform"/>
            <consortium name="The Broad Institute Genome Sequencing Center for Infectious Disease"/>
            <person name="Wu L."/>
            <person name="Ma J."/>
        </authorList>
    </citation>
    <scope>NUCLEOTIDE SEQUENCE [LARGE SCALE GENOMIC DNA]</scope>
    <source>
        <strain evidence="4">CCUG 54520</strain>
    </source>
</reference>
<feature type="transmembrane region" description="Helical" evidence="2">
    <location>
        <begin position="266"/>
        <end position="287"/>
    </location>
</feature>
<feature type="transmembrane region" description="Helical" evidence="2">
    <location>
        <begin position="299"/>
        <end position="318"/>
    </location>
</feature>
<proteinExistence type="predicted"/>
<evidence type="ECO:0000313" key="4">
    <source>
        <dbReference type="Proteomes" id="UP001595914"/>
    </source>
</evidence>
<accession>A0ABV9FVR7</accession>
<feature type="region of interest" description="Disordered" evidence="1">
    <location>
        <begin position="1"/>
        <end position="21"/>
    </location>
</feature>
<feature type="transmembrane region" description="Helical" evidence="2">
    <location>
        <begin position="104"/>
        <end position="123"/>
    </location>
</feature>
<dbReference type="EMBL" id="JBHSFO010000015">
    <property type="protein sequence ID" value="MFC4606078.1"/>
    <property type="molecule type" value="Genomic_DNA"/>
</dbReference>
<dbReference type="RefSeq" id="WP_378419810.1">
    <property type="nucleotide sequence ID" value="NZ_JBHSFO010000015.1"/>
</dbReference>
<evidence type="ECO:0000256" key="1">
    <source>
        <dbReference type="SAM" id="MobiDB-lite"/>
    </source>
</evidence>
<keyword evidence="2" id="KW-0472">Membrane</keyword>
<comment type="caution">
    <text evidence="3">The sequence shown here is derived from an EMBL/GenBank/DDBJ whole genome shotgun (WGS) entry which is preliminary data.</text>
</comment>
<feature type="transmembrane region" description="Helical" evidence="2">
    <location>
        <begin position="135"/>
        <end position="157"/>
    </location>
</feature>
<gene>
    <name evidence="3" type="ORF">ACFO6S_20475</name>
</gene>
<keyword evidence="2" id="KW-1133">Transmembrane helix</keyword>
<evidence type="ECO:0008006" key="5">
    <source>
        <dbReference type="Google" id="ProtNLM"/>
    </source>
</evidence>
<feature type="transmembrane region" description="Helical" evidence="2">
    <location>
        <begin position="224"/>
        <end position="246"/>
    </location>
</feature>
<keyword evidence="2" id="KW-0812">Transmembrane</keyword>
<feature type="transmembrane region" description="Helical" evidence="2">
    <location>
        <begin position="441"/>
        <end position="464"/>
    </location>
</feature>
<feature type="transmembrane region" description="Helical" evidence="2">
    <location>
        <begin position="350"/>
        <end position="370"/>
    </location>
</feature>
<name>A0ABV9FVR7_9NOCA</name>
<organism evidence="3 4">
    <name type="scientific">Rhodococcus kronopolitis</name>
    <dbReference type="NCBI Taxonomy" id="1460226"/>
    <lineage>
        <taxon>Bacteria</taxon>
        <taxon>Bacillati</taxon>
        <taxon>Actinomycetota</taxon>
        <taxon>Actinomycetes</taxon>
        <taxon>Mycobacteriales</taxon>
        <taxon>Nocardiaceae</taxon>
        <taxon>Rhodococcus</taxon>
    </lineage>
</organism>